<proteinExistence type="predicted"/>
<dbReference type="PANTHER" id="PTHR37042">
    <property type="entry name" value="OUTER MEMBRANE PROTEIN RV1973"/>
    <property type="match status" value="1"/>
</dbReference>
<dbReference type="RefSeq" id="WP_312873902.1">
    <property type="nucleotide sequence ID" value="NZ_JACHMG010000001.1"/>
</dbReference>
<dbReference type="EMBL" id="JACHMG010000001">
    <property type="protein sequence ID" value="MBB4686628.1"/>
    <property type="molecule type" value="Genomic_DNA"/>
</dbReference>
<dbReference type="AlphaFoldDB" id="A0A840IZP2"/>
<evidence type="ECO:0000256" key="2">
    <source>
        <dbReference type="ARBA" id="ARBA00023136"/>
    </source>
</evidence>
<keyword evidence="4" id="KW-1185">Reference proteome</keyword>
<dbReference type="Proteomes" id="UP000581769">
    <property type="component" value="Unassembled WGS sequence"/>
</dbReference>
<accession>A0A840IZP2</accession>
<sequence>MRRAVAAAAAVLVTAGCGSGDIGEQNAAPKATNLAFVDAGATTTAVNGVKQAVEKAFSYDSAKPDEVAKTEQEYLTGGARSQFDETFAQVRSSPVTTKTQVLDTGLAELHPGQAKVLAVVAQNSTTPDGKQNSATALMLLTAVPGKGHWVLEDLDLDPRGPLVQPEGPGLGKATTRDQVVAAAQRDAQILLTVDAKNADAVYDRYETVAAEPLLTQFRTSRDETLSHIRASGSKTTVNPLSVAAATEVSPDGTKASALLGALVSSEGSGSGGQERRLPVKLDLVRQGTDWKVSAMQVVNADQG</sequence>
<protein>
    <recommendedName>
        <fullName evidence="5">Mce-associated membrane protein</fullName>
    </recommendedName>
</protein>
<name>A0A840IZP2_9PSEU</name>
<keyword evidence="2" id="KW-0472">Membrane</keyword>
<dbReference type="PANTHER" id="PTHR37042:SF4">
    <property type="entry name" value="OUTER MEMBRANE PROTEIN RV1973"/>
    <property type="match status" value="1"/>
</dbReference>
<comment type="subcellular location">
    <subcellularLocation>
        <location evidence="1">Membrane</location>
    </subcellularLocation>
</comment>
<dbReference type="GO" id="GO:0016020">
    <property type="term" value="C:membrane"/>
    <property type="evidence" value="ECO:0007669"/>
    <property type="project" value="UniProtKB-SubCell"/>
</dbReference>
<comment type="caution">
    <text evidence="3">The sequence shown here is derived from an EMBL/GenBank/DDBJ whole genome shotgun (WGS) entry which is preliminary data.</text>
</comment>
<reference evidence="3 4" key="1">
    <citation type="submission" date="2020-08" db="EMBL/GenBank/DDBJ databases">
        <title>Sequencing the genomes of 1000 actinobacteria strains.</title>
        <authorList>
            <person name="Klenk H.-P."/>
        </authorList>
    </citation>
    <scope>NUCLEOTIDE SEQUENCE [LARGE SCALE GENOMIC DNA]</scope>
    <source>
        <strain evidence="3 4">DSM 45859</strain>
    </source>
</reference>
<organism evidence="3 4">
    <name type="scientific">Amycolatopsis jiangsuensis</name>
    <dbReference type="NCBI Taxonomy" id="1181879"/>
    <lineage>
        <taxon>Bacteria</taxon>
        <taxon>Bacillati</taxon>
        <taxon>Actinomycetota</taxon>
        <taxon>Actinomycetes</taxon>
        <taxon>Pseudonocardiales</taxon>
        <taxon>Pseudonocardiaceae</taxon>
        <taxon>Amycolatopsis</taxon>
    </lineage>
</organism>
<dbReference type="PROSITE" id="PS51257">
    <property type="entry name" value="PROKAR_LIPOPROTEIN"/>
    <property type="match status" value="1"/>
</dbReference>
<evidence type="ECO:0000313" key="3">
    <source>
        <dbReference type="EMBL" id="MBB4686628.1"/>
    </source>
</evidence>
<gene>
    <name evidence="3" type="ORF">BJY18_004113</name>
</gene>
<evidence type="ECO:0000313" key="4">
    <source>
        <dbReference type="Proteomes" id="UP000581769"/>
    </source>
</evidence>
<evidence type="ECO:0000256" key="1">
    <source>
        <dbReference type="ARBA" id="ARBA00004370"/>
    </source>
</evidence>
<evidence type="ECO:0008006" key="5">
    <source>
        <dbReference type="Google" id="ProtNLM"/>
    </source>
</evidence>